<dbReference type="InterPro" id="IPR032260">
    <property type="entry name" value="DUF5060"/>
</dbReference>
<feature type="domain" description="DUF5060" evidence="2">
    <location>
        <begin position="111"/>
        <end position="178"/>
    </location>
</feature>
<evidence type="ECO:0000259" key="1">
    <source>
        <dbReference type="Pfam" id="PF13204"/>
    </source>
</evidence>
<dbReference type="InterPro" id="IPR013783">
    <property type="entry name" value="Ig-like_fold"/>
</dbReference>
<dbReference type="InterPro" id="IPR041239">
    <property type="entry name" value="DUF5605"/>
</dbReference>
<comment type="caution">
    <text evidence="4">The sequence shown here is derived from an EMBL/GenBank/DDBJ whole genome shotgun (WGS) entry which is preliminary data.</text>
</comment>
<evidence type="ECO:0000259" key="2">
    <source>
        <dbReference type="Pfam" id="PF16586"/>
    </source>
</evidence>
<dbReference type="Proteomes" id="UP000280008">
    <property type="component" value="Unassembled WGS sequence"/>
</dbReference>
<dbReference type="InterPro" id="IPR025277">
    <property type="entry name" value="Apiosidase-like_cat_dom"/>
</dbReference>
<dbReference type="EMBL" id="RBKS01000001">
    <property type="protein sequence ID" value="RKR75289.1"/>
    <property type="molecule type" value="Genomic_DNA"/>
</dbReference>
<dbReference type="Gene3D" id="3.20.20.80">
    <property type="entry name" value="Glycosidases"/>
    <property type="match status" value="1"/>
</dbReference>
<accession>A0A495IHP0</accession>
<keyword evidence="5" id="KW-1185">Reference proteome</keyword>
<organism evidence="4 5">
    <name type="scientific">Frondihabitans australicus</name>
    <dbReference type="NCBI Taxonomy" id="386892"/>
    <lineage>
        <taxon>Bacteria</taxon>
        <taxon>Bacillati</taxon>
        <taxon>Actinomycetota</taxon>
        <taxon>Actinomycetes</taxon>
        <taxon>Micrococcales</taxon>
        <taxon>Microbacteriaceae</taxon>
        <taxon>Frondihabitans</taxon>
    </lineage>
</organism>
<dbReference type="Pfam" id="PF13204">
    <property type="entry name" value="Apiosidase"/>
    <property type="match status" value="1"/>
</dbReference>
<evidence type="ECO:0000313" key="4">
    <source>
        <dbReference type="EMBL" id="RKR75289.1"/>
    </source>
</evidence>
<dbReference type="Gene3D" id="2.60.40.3950">
    <property type="match status" value="1"/>
</dbReference>
<evidence type="ECO:0000259" key="3">
    <source>
        <dbReference type="Pfam" id="PF18310"/>
    </source>
</evidence>
<proteinExistence type="predicted"/>
<dbReference type="Pfam" id="PF16586">
    <property type="entry name" value="DUF5060"/>
    <property type="match status" value="1"/>
</dbReference>
<feature type="domain" description="DUF5605" evidence="3">
    <location>
        <begin position="511"/>
        <end position="583"/>
    </location>
</feature>
<dbReference type="Pfam" id="PF18310">
    <property type="entry name" value="DUF5605"/>
    <property type="match status" value="1"/>
</dbReference>
<evidence type="ECO:0000313" key="5">
    <source>
        <dbReference type="Proteomes" id="UP000280008"/>
    </source>
</evidence>
<dbReference type="RefSeq" id="WP_121370101.1">
    <property type="nucleotide sequence ID" value="NZ_RBKS01000001.1"/>
</dbReference>
<sequence length="591" mass="67398">MTSPTSRFHAGSALFDVLRDHEAAGVLRRHAPSIVESTLLHTFHAQPLGLVLETEDSLTASDREAILRELETIKAPVAEIAGRTPPVPPSQDYEADDVAIGSARVTHDESVARWTRFEIRLAGPSHGNPFVDVELTARFFGPGDEVRDVLGFYDGDGSYVVRLLPDVEGSWRFETASNARSLSRIRGGFTVTPATSDGPVRVADKYHFAYASGRRYLPIGTTSYAWTHQPDELQDTTLRTLAESPFNKLRMCVFPKSYTFNSNEPERFPFDRRDDGAFDLEAFDVDYWRRLEHRIDQLAELGVEADLILFHAYDRWGFSTMDAASDDRYVRYAVARLGAFRNLWWSLANEFDLLFDKSEADWERWAQIIETWDAAQHPRSIHNCRIVYDQSRPWITHVSMQRTDMYKTSEMTTEWRRTWGKPVVVDEAAYEGDIDQGWGNISGEEMTRRFWEGALRGGYVGHGETYVDPDEILWWAKGGELHGESPARIGFLTRFIEESPAGVLEPLETEWDATVAGRPGEQYLYYFGFGRPRFRRFFHDPQFAWRVEVIDTWNMTVDELPGTASGRFVVDLPARAYMAVRLTRVDTGAGE</sequence>
<name>A0A495IHP0_9MICO</name>
<dbReference type="SUPFAM" id="SSF51445">
    <property type="entry name" value="(Trans)glycosidases"/>
    <property type="match status" value="1"/>
</dbReference>
<protein>
    <submittedName>
        <fullName evidence="4">Uncharacterized protein DUF4038</fullName>
    </submittedName>
</protein>
<dbReference type="OrthoDB" id="127163at2"/>
<dbReference type="PANTHER" id="PTHR37836">
    <property type="entry name" value="LMO1036 PROTEIN"/>
    <property type="match status" value="1"/>
</dbReference>
<dbReference type="Gene3D" id="2.60.40.10">
    <property type="entry name" value="Immunoglobulins"/>
    <property type="match status" value="1"/>
</dbReference>
<gene>
    <name evidence="4" type="ORF">C8E83_2428</name>
</gene>
<feature type="domain" description="Apiosidase-like catalytic" evidence="1">
    <location>
        <begin position="205"/>
        <end position="466"/>
    </location>
</feature>
<dbReference type="GO" id="GO:0005975">
    <property type="term" value="P:carbohydrate metabolic process"/>
    <property type="evidence" value="ECO:0007669"/>
    <property type="project" value="UniProtKB-ARBA"/>
</dbReference>
<dbReference type="PANTHER" id="PTHR37836:SF2">
    <property type="entry name" value="DUF4038 DOMAIN-CONTAINING PROTEIN"/>
    <property type="match status" value="1"/>
</dbReference>
<dbReference type="InterPro" id="IPR017853">
    <property type="entry name" value="GH"/>
</dbReference>
<reference evidence="4 5" key="1">
    <citation type="submission" date="2018-10" db="EMBL/GenBank/DDBJ databases">
        <title>Sequencing the genomes of 1000 actinobacteria strains.</title>
        <authorList>
            <person name="Klenk H.-P."/>
        </authorList>
    </citation>
    <scope>NUCLEOTIDE SEQUENCE [LARGE SCALE GENOMIC DNA]</scope>
    <source>
        <strain evidence="4 5">DSM 17894</strain>
    </source>
</reference>
<dbReference type="AlphaFoldDB" id="A0A495IHP0"/>